<evidence type="ECO:0000313" key="3">
    <source>
        <dbReference type="Proteomes" id="UP001378188"/>
    </source>
</evidence>
<dbReference type="InterPro" id="IPR052358">
    <property type="entry name" value="Aro_Compnd_Degr_Hydrolases"/>
</dbReference>
<dbReference type="Proteomes" id="UP001378188">
    <property type="component" value="Unassembled WGS sequence"/>
</dbReference>
<dbReference type="PANTHER" id="PTHR35563">
    <property type="entry name" value="BARREL METAL-DEPENDENT HYDROLASE, PUTATIVE (AFU_ORTHOLOGUE AFUA_1G16240)-RELATED"/>
    <property type="match status" value="1"/>
</dbReference>
<name>A0AAW9RW94_9HYPH</name>
<sequence length="290" mass="31445">MNEVLCQPPRTTATPPKFRAPAGACDCHSHIFGPAEKYPFVKDRSFTPPDASCESYDAILKALGCDRAVIVQASVYGSDNSRLTDAIAEMGADRVRGVAMIEATASEQHIQGLHDAGIRAARFITTARGGPRVDQLPEIAARVAPFGWHLEAYMPSREWVDLLPVLAGIPVPMVFDHLGGVPADAGADDPVVKGILDLVDKDKAWIKLTGYRNSSAGFPYADVAGLARTFVDRAAHRCVWGSDWPHTAVEGRMVDDGQLFDLLADWAPDPSVRKRILVDNPAELYDFAPL</sequence>
<dbReference type="RefSeq" id="WP_340331699.1">
    <property type="nucleotide sequence ID" value="NZ_JAZHOF010000009.1"/>
</dbReference>
<dbReference type="PANTHER" id="PTHR35563:SF2">
    <property type="entry name" value="BARREL METAL-DEPENDENT HYDROLASE, PUTATIVE (AFU_ORTHOLOGUE AFUA_1G16240)-RELATED"/>
    <property type="match status" value="1"/>
</dbReference>
<dbReference type="InterPro" id="IPR006680">
    <property type="entry name" value="Amidohydro-rel"/>
</dbReference>
<evidence type="ECO:0000313" key="2">
    <source>
        <dbReference type="EMBL" id="MEJ8574006.1"/>
    </source>
</evidence>
<evidence type="ECO:0000259" key="1">
    <source>
        <dbReference type="Pfam" id="PF04909"/>
    </source>
</evidence>
<comment type="caution">
    <text evidence="2">The sequence shown here is derived from an EMBL/GenBank/DDBJ whole genome shotgun (WGS) entry which is preliminary data.</text>
</comment>
<dbReference type="AlphaFoldDB" id="A0AAW9RW94"/>
<organism evidence="2 3">
    <name type="scientific">Microbaculum marinum</name>
    <dbReference type="NCBI Taxonomy" id="1764581"/>
    <lineage>
        <taxon>Bacteria</taxon>
        <taxon>Pseudomonadati</taxon>
        <taxon>Pseudomonadota</taxon>
        <taxon>Alphaproteobacteria</taxon>
        <taxon>Hyphomicrobiales</taxon>
        <taxon>Tepidamorphaceae</taxon>
        <taxon>Microbaculum</taxon>
    </lineage>
</organism>
<dbReference type="EMBL" id="JAZHOF010000009">
    <property type="protein sequence ID" value="MEJ8574006.1"/>
    <property type="molecule type" value="Genomic_DNA"/>
</dbReference>
<dbReference type="InterPro" id="IPR032466">
    <property type="entry name" value="Metal_Hydrolase"/>
</dbReference>
<protein>
    <submittedName>
        <fullName evidence="2">Amidohydrolase family protein</fullName>
    </submittedName>
</protein>
<feature type="domain" description="Amidohydrolase-related" evidence="1">
    <location>
        <begin position="25"/>
        <end position="287"/>
    </location>
</feature>
<accession>A0AAW9RW94</accession>
<dbReference type="Gene3D" id="3.20.20.140">
    <property type="entry name" value="Metal-dependent hydrolases"/>
    <property type="match status" value="1"/>
</dbReference>
<dbReference type="GO" id="GO:0016787">
    <property type="term" value="F:hydrolase activity"/>
    <property type="evidence" value="ECO:0007669"/>
    <property type="project" value="InterPro"/>
</dbReference>
<reference evidence="2 3" key="1">
    <citation type="submission" date="2024-02" db="EMBL/GenBank/DDBJ databases">
        <title>Genome analysis and characterization of Microbaculum marinisediminis sp. nov., isolated from marine sediment.</title>
        <authorList>
            <person name="Du Z.-J."/>
            <person name="Ye Y.-Q."/>
            <person name="Zhang Z.-R."/>
            <person name="Yuan S.-M."/>
            <person name="Zhang X.-Y."/>
        </authorList>
    </citation>
    <scope>NUCLEOTIDE SEQUENCE [LARGE SCALE GENOMIC DNA]</scope>
    <source>
        <strain evidence="2 3">SDUM1044001</strain>
    </source>
</reference>
<gene>
    <name evidence="2" type="ORF">V3328_21135</name>
</gene>
<proteinExistence type="predicted"/>
<keyword evidence="3" id="KW-1185">Reference proteome</keyword>
<dbReference type="Pfam" id="PF04909">
    <property type="entry name" value="Amidohydro_2"/>
    <property type="match status" value="1"/>
</dbReference>
<dbReference type="SUPFAM" id="SSF51556">
    <property type="entry name" value="Metallo-dependent hydrolases"/>
    <property type="match status" value="1"/>
</dbReference>